<dbReference type="EMBL" id="CACVAT010000375">
    <property type="protein sequence ID" value="CAA6823396.1"/>
    <property type="molecule type" value="Genomic_DNA"/>
</dbReference>
<organism evidence="1">
    <name type="scientific">uncultured Thiotrichaceae bacterium</name>
    <dbReference type="NCBI Taxonomy" id="298394"/>
    <lineage>
        <taxon>Bacteria</taxon>
        <taxon>Pseudomonadati</taxon>
        <taxon>Pseudomonadota</taxon>
        <taxon>Gammaproteobacteria</taxon>
        <taxon>Thiotrichales</taxon>
        <taxon>Thiotrichaceae</taxon>
        <taxon>environmental samples</taxon>
    </lineage>
</organism>
<name>A0A6S6U773_9GAMM</name>
<reference evidence="1" key="1">
    <citation type="submission" date="2020-01" db="EMBL/GenBank/DDBJ databases">
        <authorList>
            <person name="Meier V. D."/>
            <person name="Meier V D."/>
        </authorList>
    </citation>
    <scope>NUCLEOTIDE SEQUENCE</scope>
    <source>
        <strain evidence="1">HLG_WM_MAG_09</strain>
    </source>
</reference>
<sequence>MSSEHKQLSKRLKGIIKSMKKVQKSIHGSEEPASMHELDKLTELGEEYASTVQQIAQLESEQKTQNS</sequence>
<accession>A0A6S6U773</accession>
<gene>
    <name evidence="1" type="ORF">HELGO_WM16631</name>
</gene>
<dbReference type="AlphaFoldDB" id="A0A6S6U773"/>
<evidence type="ECO:0000313" key="1">
    <source>
        <dbReference type="EMBL" id="CAA6823396.1"/>
    </source>
</evidence>
<proteinExistence type="predicted"/>
<protein>
    <submittedName>
        <fullName evidence="1">Uncharacterized protein</fullName>
    </submittedName>
</protein>